<dbReference type="PANTHER" id="PTHR46177">
    <property type="entry name" value="INTEGRASE CATALYTIC DOMAIN-CONTAINING PROTEIN"/>
    <property type="match status" value="1"/>
</dbReference>
<dbReference type="AlphaFoldDB" id="A0A8K0JJK0"/>
<dbReference type="InterPro" id="IPR058913">
    <property type="entry name" value="Integrase_dom_put"/>
</dbReference>
<comment type="caution">
    <text evidence="2">The sequence shown here is derived from an EMBL/GenBank/DDBJ whole genome shotgun (WGS) entry which is preliminary data.</text>
</comment>
<dbReference type="EMBL" id="JABELV010000111">
    <property type="protein sequence ID" value="KAG7530696.1"/>
    <property type="molecule type" value="Genomic_DNA"/>
</dbReference>
<dbReference type="PANTHER" id="PTHR46177:SF1">
    <property type="entry name" value="INTEGRASE CATALYTIC DOMAIN-CONTAINING PROTEIN"/>
    <property type="match status" value="1"/>
</dbReference>
<gene>
    <name evidence="2" type="ORF">FFLO_04866</name>
</gene>
<dbReference type="OrthoDB" id="5392716at2759"/>
<proteinExistence type="predicted"/>
<dbReference type="Pfam" id="PF24764">
    <property type="entry name" value="rva_4"/>
    <property type="match status" value="1"/>
</dbReference>
<reference evidence="2" key="1">
    <citation type="submission" date="2020-04" db="EMBL/GenBank/DDBJ databases">
        <title>Analysis of mating type loci in Filobasidium floriforme.</title>
        <authorList>
            <person name="Nowrousian M."/>
        </authorList>
    </citation>
    <scope>NUCLEOTIDE SEQUENCE</scope>
    <source>
        <strain evidence="2">CBS 6242</strain>
    </source>
</reference>
<keyword evidence="3" id="KW-1185">Reference proteome</keyword>
<name>A0A8K0JJK0_9TREE</name>
<evidence type="ECO:0000259" key="1">
    <source>
        <dbReference type="Pfam" id="PF24764"/>
    </source>
</evidence>
<feature type="domain" description="Integrase core" evidence="1">
    <location>
        <begin position="154"/>
        <end position="339"/>
    </location>
</feature>
<accession>A0A8K0JJK0</accession>
<dbReference type="Proteomes" id="UP000812966">
    <property type="component" value="Unassembled WGS sequence"/>
</dbReference>
<organism evidence="2 3">
    <name type="scientific">Filobasidium floriforme</name>
    <dbReference type="NCBI Taxonomy" id="5210"/>
    <lineage>
        <taxon>Eukaryota</taxon>
        <taxon>Fungi</taxon>
        <taxon>Dikarya</taxon>
        <taxon>Basidiomycota</taxon>
        <taxon>Agaricomycotina</taxon>
        <taxon>Tremellomycetes</taxon>
        <taxon>Filobasidiales</taxon>
        <taxon>Filobasidiaceae</taxon>
        <taxon>Filobasidium</taxon>
    </lineage>
</organism>
<evidence type="ECO:0000313" key="3">
    <source>
        <dbReference type="Proteomes" id="UP000812966"/>
    </source>
</evidence>
<protein>
    <recommendedName>
        <fullName evidence="1">Integrase core domain-containing protein</fullName>
    </recommendedName>
</protein>
<sequence length="442" mass="49905">MSGTNHYNRNSEGRNQWNTQVNVETLEPILRHLVDGENIVHRPTLLKRLLQEYGIQISRSTLNKYLKQFNLGGPKRAGFSIEQVEGVIVMHIRQHDPQNTDSPARIAAALGSRGIHIARDMVRAVMKTHFPEGFDQRSRSATNKTSHNAVIQSYGPNDQLSIDGHDKLSSIGFPIYGMRDKFSRKWITLVAVPNNRTNVITSYLYLKTIRDMGGIPLQVTSDHGNEVMDIFGYQSALRETAVAPLADLIAKLDIGVAPEPHRFLSSTRNITVERGWKPLVTKFNRKILVSTTNAIASGDYIVDNRSHRVIYLFLMAPLVLEELEMYKKAANCQVIRRQKGISLPSGMSANTAYTSEGQDCLLRLSPDSLDQVDRWIVDIEAAYPRLLCFLTWDEKSWVMLLWNHVCSVTGEQALPKVSLLNIWSTFRLMTGHITDIPCLVNE</sequence>
<evidence type="ECO:0000313" key="2">
    <source>
        <dbReference type="EMBL" id="KAG7530696.1"/>
    </source>
</evidence>